<reference evidence="1" key="1">
    <citation type="submission" date="2020-03" db="EMBL/GenBank/DDBJ databases">
        <title>The deep terrestrial virosphere.</title>
        <authorList>
            <person name="Holmfeldt K."/>
            <person name="Nilsson E."/>
            <person name="Simone D."/>
            <person name="Lopez-Fernandez M."/>
            <person name="Wu X."/>
            <person name="de Brujin I."/>
            <person name="Lundin D."/>
            <person name="Andersson A."/>
            <person name="Bertilsson S."/>
            <person name="Dopson M."/>
        </authorList>
    </citation>
    <scope>NUCLEOTIDE SEQUENCE</scope>
    <source>
        <strain evidence="1">MM415B00601</strain>
    </source>
</reference>
<gene>
    <name evidence="1" type="ORF">MM415B00601_0032</name>
</gene>
<dbReference type="EMBL" id="MT141502">
    <property type="protein sequence ID" value="QJA63672.1"/>
    <property type="molecule type" value="Genomic_DNA"/>
</dbReference>
<accession>A0A6M3J442</accession>
<dbReference type="AlphaFoldDB" id="A0A6M3J442"/>
<evidence type="ECO:0000313" key="1">
    <source>
        <dbReference type="EMBL" id="QJA63672.1"/>
    </source>
</evidence>
<name>A0A6M3J442_9ZZZZ</name>
<proteinExistence type="predicted"/>
<protein>
    <submittedName>
        <fullName evidence="1">Uncharacterized protein</fullName>
    </submittedName>
</protein>
<sequence>MKIKFIRIVSPRTLTAIKWGAELTKVLLQVNGARERRRVKLNKSATILKIKGIKEKNV</sequence>
<organism evidence="1">
    <name type="scientific">viral metagenome</name>
    <dbReference type="NCBI Taxonomy" id="1070528"/>
    <lineage>
        <taxon>unclassified sequences</taxon>
        <taxon>metagenomes</taxon>
        <taxon>organismal metagenomes</taxon>
    </lineage>
</organism>